<comment type="subcellular location">
    <subcellularLocation>
        <location evidence="1">Membrane raft</location>
        <topology evidence="1">Peripheral membrane protein</topology>
    </subcellularLocation>
</comment>
<feature type="compositionally biased region" description="Polar residues" evidence="4">
    <location>
        <begin position="493"/>
        <end position="515"/>
    </location>
</feature>
<evidence type="ECO:0000256" key="2">
    <source>
        <dbReference type="ARBA" id="ARBA00005311"/>
    </source>
</evidence>
<sequence length="934" mass="100868">MSFWQENKGSIKNGLKGAGKMTVSAGKHGATAIKNHNAKKKGEGSNSDGSESPTPNPVPTGPQHMVDPKSFSAPPQRRVATVAYAPGEKHYPTPAAEPRPPPVQQTQPPLQQQGSYGQSPYGQPPTLPQQQQQQPQSPYGQPQAQPPLPQQGSYGQPTYGQPAAPAQQPGAYSQQQQPYGQPQIQPPLQQQGSYGQPVYSQPAAPVQQQIPPISQQQPYGQVPAPSPVQQQPYGQPAAPPVQQQPYGQGVPPPARQQQQQQQPYGQPQSYGLPAAPPPVQQQPFGQPAPPTFPVQQQPYGQPAPPTPPVQQQPYGQPVPPPAQQQQQQQPYGQPQSYGQPAPSPQVQQQPYSQPIPLPTAQIPSPNAYNPNVPTVPPTYTTATSAPEPATRELPGVTQPQQAQLTQKQQQPKAYAPVDYQHPYHQEVAPVSPIPNPTTTQYPAFQLPPISNANTQTTPPAVASPYGQPTQAPSSPLTAPTPPTRALPTPPSRVPTQPYGSRSSSVSETAATQTTAENKKPEAPSTNKFKEDIKEPTFASKITDFDINKFGPPPPKPFKTKEEQEKEKRDQEFKQRMATRKQESIEKARGIKSPSPSPSPVTDSRLSPQTTNNSSKTNNSGEEPGVPKPYVPVDIHQFQPPPPTPKNRQQSASPLLAHHPPGVPARSNVHSPSPPGNNGPPALLPQRPNVASPPPRPPNAHGSEQIQDQPHPAKFKLIDVASVGPPPPKTMRPPQEQTQKSHLPSYTSHRSQQQSSNYTNIPSYSFTPLGFKDKKLEPKSTPVEPSQELVDRDIEIAVAKKKAPPKPIKPPKVVEFENQLDIEHKKQAPPKPAKIKEFTAPEPTPSSAPVYKQTTSSFSERPPLAPPVSSTNTSGSFEDIVLSKPKKTPPPKPKKPQFEAPNSNDPVLSGASTTHASNHIKELQSRLSGLNLNPN</sequence>
<feature type="compositionally biased region" description="Pro residues" evidence="4">
    <location>
        <begin position="274"/>
        <end position="292"/>
    </location>
</feature>
<keyword evidence="6" id="KW-1185">Reference proteome</keyword>
<feature type="compositionally biased region" description="Low complexity" evidence="4">
    <location>
        <begin position="397"/>
        <end position="413"/>
    </location>
</feature>
<comment type="similarity">
    <text evidence="2">Belongs to the AIM3 family.</text>
</comment>
<dbReference type="AlphaFoldDB" id="A0A9W6WHN0"/>
<evidence type="ECO:0000313" key="6">
    <source>
        <dbReference type="Proteomes" id="UP001165120"/>
    </source>
</evidence>
<feature type="compositionally biased region" description="Low complexity" evidence="4">
    <location>
        <begin position="609"/>
        <end position="619"/>
    </location>
</feature>
<feature type="compositionally biased region" description="Basic and acidic residues" evidence="4">
    <location>
        <begin position="558"/>
        <end position="588"/>
    </location>
</feature>
<gene>
    <name evidence="5" type="ORF">Cboi02_000265800</name>
</gene>
<evidence type="ECO:0000256" key="3">
    <source>
        <dbReference type="ARBA" id="ARBA00023136"/>
    </source>
</evidence>
<feature type="compositionally biased region" description="Low complexity" evidence="4">
    <location>
        <begin position="468"/>
        <end position="477"/>
    </location>
</feature>
<feature type="region of interest" description="Disordered" evidence="4">
    <location>
        <begin position="820"/>
        <end position="917"/>
    </location>
</feature>
<feature type="compositionally biased region" description="Pro residues" evidence="4">
    <location>
        <begin position="301"/>
        <end position="322"/>
    </location>
</feature>
<feature type="compositionally biased region" description="Low complexity" evidence="4">
    <location>
        <begin position="365"/>
        <end position="388"/>
    </location>
</feature>
<evidence type="ECO:0000256" key="4">
    <source>
        <dbReference type="SAM" id="MobiDB-lite"/>
    </source>
</evidence>
<feature type="compositionally biased region" description="Pro residues" evidence="4">
    <location>
        <begin position="478"/>
        <end position="492"/>
    </location>
</feature>
<dbReference type="Proteomes" id="UP001165120">
    <property type="component" value="Unassembled WGS sequence"/>
</dbReference>
<dbReference type="GO" id="GO:0051016">
    <property type="term" value="P:barbed-end actin filament capping"/>
    <property type="evidence" value="ECO:0007669"/>
    <property type="project" value="InterPro"/>
</dbReference>
<feature type="compositionally biased region" description="Basic and acidic residues" evidence="4">
    <location>
        <begin position="516"/>
        <end position="534"/>
    </location>
</feature>
<evidence type="ECO:0000256" key="1">
    <source>
        <dbReference type="ARBA" id="ARBA00004256"/>
    </source>
</evidence>
<organism evidence="5 6">
    <name type="scientific">Candida boidinii</name>
    <name type="common">Yeast</name>
    <dbReference type="NCBI Taxonomy" id="5477"/>
    <lineage>
        <taxon>Eukaryota</taxon>
        <taxon>Fungi</taxon>
        <taxon>Dikarya</taxon>
        <taxon>Ascomycota</taxon>
        <taxon>Saccharomycotina</taxon>
        <taxon>Pichiomycetes</taxon>
        <taxon>Pichiales</taxon>
        <taxon>Pichiaceae</taxon>
        <taxon>Ogataea</taxon>
        <taxon>Ogataea/Candida clade</taxon>
    </lineage>
</organism>
<feature type="compositionally biased region" description="Polar residues" evidence="4">
    <location>
        <begin position="1"/>
        <end position="10"/>
    </location>
</feature>
<dbReference type="Pfam" id="PF17096">
    <property type="entry name" value="AIM3"/>
    <property type="match status" value="1"/>
</dbReference>
<feature type="compositionally biased region" description="Low complexity" evidence="4">
    <location>
        <begin position="323"/>
        <end position="354"/>
    </location>
</feature>
<feature type="compositionally biased region" description="Low complexity" evidence="4">
    <location>
        <begin position="156"/>
        <end position="268"/>
    </location>
</feature>
<comment type="caution">
    <text evidence="5">The sequence shown here is derived from an EMBL/GenBank/DDBJ whole genome shotgun (WGS) entry which is preliminary data.</text>
</comment>
<dbReference type="InterPro" id="IPR031370">
    <property type="entry name" value="Aim3"/>
</dbReference>
<dbReference type="GO" id="GO:0030479">
    <property type="term" value="C:actin cortical patch"/>
    <property type="evidence" value="ECO:0007669"/>
    <property type="project" value="InterPro"/>
</dbReference>
<feature type="region of interest" description="Disordered" evidence="4">
    <location>
        <begin position="1"/>
        <end position="787"/>
    </location>
</feature>
<name>A0A9W6WHN0_CANBO</name>
<feature type="compositionally biased region" description="Low complexity" evidence="4">
    <location>
        <begin position="128"/>
        <end position="143"/>
    </location>
</feature>
<proteinExistence type="inferred from homology"/>
<feature type="compositionally biased region" description="Basic residues" evidence="4">
    <location>
        <begin position="883"/>
        <end position="894"/>
    </location>
</feature>
<evidence type="ECO:0000313" key="5">
    <source>
        <dbReference type="EMBL" id="GME69951.1"/>
    </source>
</evidence>
<feature type="compositionally biased region" description="Low complexity" evidence="4">
    <location>
        <begin position="678"/>
        <end position="689"/>
    </location>
</feature>
<reference evidence="5" key="1">
    <citation type="submission" date="2023-04" db="EMBL/GenBank/DDBJ databases">
        <title>Candida boidinii NBRC 10035.</title>
        <authorList>
            <person name="Ichikawa N."/>
            <person name="Sato H."/>
            <person name="Tonouchi N."/>
        </authorList>
    </citation>
    <scope>NUCLEOTIDE SEQUENCE</scope>
    <source>
        <strain evidence="5">NBRC 10035</strain>
    </source>
</reference>
<protein>
    <submittedName>
        <fullName evidence="5">Unnamed protein product</fullName>
    </submittedName>
</protein>
<dbReference type="GO" id="GO:0045121">
    <property type="term" value="C:membrane raft"/>
    <property type="evidence" value="ECO:0007669"/>
    <property type="project" value="UniProtKB-SubCell"/>
</dbReference>
<dbReference type="EMBL" id="BSXN01000820">
    <property type="protein sequence ID" value="GME69951.1"/>
    <property type="molecule type" value="Genomic_DNA"/>
</dbReference>
<feature type="compositionally biased region" description="Polar residues" evidence="4">
    <location>
        <begin position="899"/>
        <end position="916"/>
    </location>
</feature>
<accession>A0A9W6WHN0</accession>
<feature type="compositionally biased region" description="Polar residues" evidence="4">
    <location>
        <begin position="44"/>
        <end position="53"/>
    </location>
</feature>
<feature type="compositionally biased region" description="Polar residues" evidence="4">
    <location>
        <begin position="436"/>
        <end position="458"/>
    </location>
</feature>
<feature type="compositionally biased region" description="Low complexity" evidence="4">
    <location>
        <begin position="104"/>
        <end position="121"/>
    </location>
</feature>
<keyword evidence="3" id="KW-0472">Membrane</keyword>
<feature type="compositionally biased region" description="Polar residues" evidence="4">
    <location>
        <begin position="734"/>
        <end position="765"/>
    </location>
</feature>